<dbReference type="Proteomes" id="UP000034004">
    <property type="component" value="Unassembled WGS sequence"/>
</dbReference>
<proteinExistence type="predicted"/>
<organism evidence="1 2">
    <name type="scientific">Candidatus Roizmanbacteria bacterium GW2011_GWC2_34_23</name>
    <dbReference type="NCBI Taxonomy" id="1618484"/>
    <lineage>
        <taxon>Bacteria</taxon>
        <taxon>Candidatus Roizmaniibacteriota</taxon>
    </lineage>
</organism>
<accession>A0A0G0E2F3</accession>
<sequence>MVNLSKTQIDDKKLVKVYQLMFEILNKADDKDDFLGIIKDILSPPEQLMVAKRIAIVYLLLKGVDHTTIAKYLKSSRATVAKFSLLFYDKESRLIGVIGELLNQEKISNFFEDLFADIFIKPGLKIGHWQMHWNHKRRQKERTMIDT</sequence>
<comment type="caution">
    <text evidence="1">The sequence shown here is derived from an EMBL/GenBank/DDBJ whole genome shotgun (WGS) entry which is preliminary data.</text>
</comment>
<dbReference type="EMBL" id="LBPR01000010">
    <property type="protein sequence ID" value="KKP61562.1"/>
    <property type="molecule type" value="Genomic_DNA"/>
</dbReference>
<name>A0A0G0E2F3_9BACT</name>
<dbReference type="STRING" id="1618484.UR56_C0010G0015"/>
<dbReference type="InterPro" id="IPR038116">
    <property type="entry name" value="TrpR-like_sf"/>
</dbReference>
<evidence type="ECO:0000313" key="1">
    <source>
        <dbReference type="EMBL" id="KKP61562.1"/>
    </source>
</evidence>
<reference evidence="1 2" key="1">
    <citation type="journal article" date="2015" name="Nature">
        <title>rRNA introns, odd ribosomes, and small enigmatic genomes across a large radiation of phyla.</title>
        <authorList>
            <person name="Brown C.T."/>
            <person name="Hug L.A."/>
            <person name="Thomas B.C."/>
            <person name="Sharon I."/>
            <person name="Castelle C.J."/>
            <person name="Singh A."/>
            <person name="Wilkins M.J."/>
            <person name="Williams K.H."/>
            <person name="Banfield J.F."/>
        </authorList>
    </citation>
    <scope>NUCLEOTIDE SEQUENCE [LARGE SCALE GENOMIC DNA]</scope>
</reference>
<dbReference type="GO" id="GO:0043565">
    <property type="term" value="F:sequence-specific DNA binding"/>
    <property type="evidence" value="ECO:0007669"/>
    <property type="project" value="InterPro"/>
</dbReference>
<gene>
    <name evidence="1" type="ORF">UR56_C0010G0015</name>
</gene>
<evidence type="ECO:0000313" key="2">
    <source>
        <dbReference type="Proteomes" id="UP000034004"/>
    </source>
</evidence>
<dbReference type="SUPFAM" id="SSF48295">
    <property type="entry name" value="TrpR-like"/>
    <property type="match status" value="1"/>
</dbReference>
<dbReference type="Gene3D" id="1.10.1270.10">
    <property type="entry name" value="TrpR-like"/>
    <property type="match status" value="1"/>
</dbReference>
<dbReference type="InterPro" id="IPR010921">
    <property type="entry name" value="Trp_repressor/repl_initiator"/>
</dbReference>
<dbReference type="AlphaFoldDB" id="A0A0G0E2F3"/>
<protein>
    <recommendedName>
        <fullName evidence="3">TrpR like protein, YerC/YecD</fullName>
    </recommendedName>
</protein>
<evidence type="ECO:0008006" key="3">
    <source>
        <dbReference type="Google" id="ProtNLM"/>
    </source>
</evidence>